<dbReference type="EMBL" id="MT144171">
    <property type="protein sequence ID" value="QJA50058.1"/>
    <property type="molecule type" value="Genomic_DNA"/>
</dbReference>
<gene>
    <name evidence="1" type="ORF">TM448A01582_0011</name>
</gene>
<proteinExistence type="predicted"/>
<organism evidence="1">
    <name type="scientific">viral metagenome</name>
    <dbReference type="NCBI Taxonomy" id="1070528"/>
    <lineage>
        <taxon>unclassified sequences</taxon>
        <taxon>metagenomes</taxon>
        <taxon>organismal metagenomes</taxon>
    </lineage>
</organism>
<sequence>MSTIEHGKKRSFIIENIFRNKIYDLMNRNHKGFSSAYKHKICEECTKSKKNKVLNGDGNYCHFPRNKS</sequence>
<dbReference type="AlphaFoldDB" id="A0A6H1ZRC2"/>
<accession>A0A6H1ZRC2</accession>
<reference evidence="1" key="1">
    <citation type="submission" date="2020-03" db="EMBL/GenBank/DDBJ databases">
        <title>The deep terrestrial virosphere.</title>
        <authorList>
            <person name="Holmfeldt K."/>
            <person name="Nilsson E."/>
            <person name="Simone D."/>
            <person name="Lopez-Fernandez M."/>
            <person name="Wu X."/>
            <person name="de Brujin I."/>
            <person name="Lundin D."/>
            <person name="Andersson A."/>
            <person name="Bertilsson S."/>
            <person name="Dopson M."/>
        </authorList>
    </citation>
    <scope>NUCLEOTIDE SEQUENCE</scope>
    <source>
        <strain evidence="1">TM448A01582</strain>
    </source>
</reference>
<evidence type="ECO:0000313" key="1">
    <source>
        <dbReference type="EMBL" id="QJA50058.1"/>
    </source>
</evidence>
<name>A0A6H1ZRC2_9ZZZZ</name>
<protein>
    <submittedName>
        <fullName evidence="1">Uncharacterized protein</fullName>
    </submittedName>
</protein>